<gene>
    <name evidence="2" type="ORF">Glove_117g565</name>
</gene>
<sequence>MSERTSLFGKKWFKKDKDKKDKKDKTKISGVENPYPPETDESKSKNKESETLTPDLVTGGKMPNIYAEIARLNFTTKGKSDLFSYFTLSDKAEARAEKALASYSTEIKSVTDDKMFEPNLATEFVEKLKLKDTSEKPVFGNFDPKDPDLESDKAEARAEKALAVCNNDEEKNAYLNSILTSFNKNFNLFEKSYSTEIKSVTDDKMFEPNLATEFVEKLKLKDTSEKPVFGNFDPKDPDLERFAQNLVLEQLKTFGPIKDKDIEKFYEFAGPEFTWPSTCPTSERRAIFDYITDPDPWFEKGEGKELATNTLAYRRHIEFGDFDPSRGSHVHLINGEIANYGSEISGEEYEKLKKQNLGMFYAPIVEEKPPIIRFSSVRSLTSKEWQVHMRIRNKADPTIQTIMANIEHDANRNFRLILDSGSTFTVIPHFIRRRLLNNTGWSSKGTNITSYGSGVRMYKISVPWEASLDWIELDELYSWQKNVPDDINCSLVGFDLLDNTYQIKIPGEPYIFVTDNNNINRLEQMYQQQQ</sequence>
<evidence type="ECO:0000313" key="3">
    <source>
        <dbReference type="Proteomes" id="UP000266861"/>
    </source>
</evidence>
<dbReference type="GO" id="GO:0004190">
    <property type="term" value="F:aspartic-type endopeptidase activity"/>
    <property type="evidence" value="ECO:0007669"/>
    <property type="project" value="InterPro"/>
</dbReference>
<keyword evidence="3" id="KW-1185">Reference proteome</keyword>
<dbReference type="GO" id="GO:0006508">
    <property type="term" value="P:proteolysis"/>
    <property type="evidence" value="ECO:0007669"/>
    <property type="project" value="InterPro"/>
</dbReference>
<accession>A0A397J3R8</accession>
<dbReference type="InterPro" id="IPR001969">
    <property type="entry name" value="Aspartic_peptidase_AS"/>
</dbReference>
<evidence type="ECO:0000313" key="2">
    <source>
        <dbReference type="EMBL" id="RHZ81592.1"/>
    </source>
</evidence>
<feature type="compositionally biased region" description="Basic and acidic residues" evidence="1">
    <location>
        <begin position="15"/>
        <end position="27"/>
    </location>
</feature>
<dbReference type="PROSITE" id="PS00141">
    <property type="entry name" value="ASP_PROTEASE"/>
    <property type="match status" value="1"/>
</dbReference>
<reference evidence="2 3" key="1">
    <citation type="submission" date="2018-08" db="EMBL/GenBank/DDBJ databases">
        <title>Genome and evolution of the arbuscular mycorrhizal fungus Diversispora epigaea (formerly Glomus versiforme) and its bacterial endosymbionts.</title>
        <authorList>
            <person name="Sun X."/>
            <person name="Fei Z."/>
            <person name="Harrison M."/>
        </authorList>
    </citation>
    <scope>NUCLEOTIDE SEQUENCE [LARGE SCALE GENOMIC DNA]</scope>
    <source>
        <strain evidence="2 3">IT104</strain>
    </source>
</reference>
<name>A0A397J3R8_9GLOM</name>
<organism evidence="2 3">
    <name type="scientific">Diversispora epigaea</name>
    <dbReference type="NCBI Taxonomy" id="1348612"/>
    <lineage>
        <taxon>Eukaryota</taxon>
        <taxon>Fungi</taxon>
        <taxon>Fungi incertae sedis</taxon>
        <taxon>Mucoromycota</taxon>
        <taxon>Glomeromycotina</taxon>
        <taxon>Glomeromycetes</taxon>
        <taxon>Diversisporales</taxon>
        <taxon>Diversisporaceae</taxon>
        <taxon>Diversispora</taxon>
    </lineage>
</organism>
<dbReference type="AlphaFoldDB" id="A0A397J3R8"/>
<dbReference type="Proteomes" id="UP000266861">
    <property type="component" value="Unassembled WGS sequence"/>
</dbReference>
<dbReference type="EMBL" id="PQFF01000109">
    <property type="protein sequence ID" value="RHZ81592.1"/>
    <property type="molecule type" value="Genomic_DNA"/>
</dbReference>
<protein>
    <recommendedName>
        <fullName evidence="4">Peptidase A2 domain-containing protein</fullName>
    </recommendedName>
</protein>
<comment type="caution">
    <text evidence="2">The sequence shown here is derived from an EMBL/GenBank/DDBJ whole genome shotgun (WGS) entry which is preliminary data.</text>
</comment>
<evidence type="ECO:0008006" key="4">
    <source>
        <dbReference type="Google" id="ProtNLM"/>
    </source>
</evidence>
<proteinExistence type="predicted"/>
<evidence type="ECO:0000256" key="1">
    <source>
        <dbReference type="SAM" id="MobiDB-lite"/>
    </source>
</evidence>
<feature type="region of interest" description="Disordered" evidence="1">
    <location>
        <begin position="15"/>
        <end position="58"/>
    </location>
</feature>
<dbReference type="OrthoDB" id="2446883at2759"/>
<feature type="compositionally biased region" description="Basic and acidic residues" evidence="1">
    <location>
        <begin position="40"/>
        <end position="50"/>
    </location>
</feature>